<dbReference type="PATRIC" id="fig|1123269.5.peg.3892"/>
<evidence type="ECO:0000256" key="4">
    <source>
        <dbReference type="ARBA" id="ARBA00023163"/>
    </source>
</evidence>
<dbReference type="HOGENOM" id="CLU_014793_8_1_5"/>
<dbReference type="InterPro" id="IPR013325">
    <property type="entry name" value="RNA_pol_sigma_r2"/>
</dbReference>
<dbReference type="Pfam" id="PF04545">
    <property type="entry name" value="Sigma70_r4"/>
    <property type="match status" value="1"/>
</dbReference>
<dbReference type="SUPFAM" id="SSF88659">
    <property type="entry name" value="Sigma3 and sigma4 domains of RNA polymerase sigma factors"/>
    <property type="match status" value="1"/>
</dbReference>
<dbReference type="EMBL" id="CP006644">
    <property type="protein sequence ID" value="AHE55639.1"/>
    <property type="molecule type" value="Genomic_DNA"/>
</dbReference>
<gene>
    <name evidence="7" type="ORF">NX02_19900</name>
</gene>
<dbReference type="PANTHER" id="PTHR30385">
    <property type="entry name" value="SIGMA FACTOR F FLAGELLAR"/>
    <property type="match status" value="1"/>
</dbReference>
<feature type="domain" description="RNA polymerase sigma-70 region 2" evidence="5">
    <location>
        <begin position="35"/>
        <end position="102"/>
    </location>
</feature>
<dbReference type="InterPro" id="IPR007630">
    <property type="entry name" value="RNA_pol_sigma70_r4"/>
</dbReference>
<evidence type="ECO:0000256" key="3">
    <source>
        <dbReference type="ARBA" id="ARBA00023125"/>
    </source>
</evidence>
<keyword evidence="4" id="KW-0804">Transcription</keyword>
<dbReference type="Pfam" id="PF04542">
    <property type="entry name" value="Sigma70_r2"/>
    <property type="match status" value="1"/>
</dbReference>
<dbReference type="RefSeq" id="WP_025293790.1">
    <property type="nucleotide sequence ID" value="NZ_CP006644.1"/>
</dbReference>
<dbReference type="GO" id="GO:0006352">
    <property type="term" value="P:DNA-templated transcription initiation"/>
    <property type="evidence" value="ECO:0007669"/>
    <property type="project" value="InterPro"/>
</dbReference>
<dbReference type="InterPro" id="IPR014284">
    <property type="entry name" value="RNA_pol_sigma-70_dom"/>
</dbReference>
<sequence length="251" mass="27896">MTPQPRTSTPSIDRRSELWAHYGRDHGADLRLEIFDAYLPFARAIARRHFLDRSSDIELADLEQLASAGLLEAIDRFDPRRGVPFESFAAPRVAGSVVDGLAHLSERREQLAFNRRVEKERLRSLAIAAPAGRMSAAEAMAALAELAIGTALSFMLEETGLVADDATPDHRPNAYESAAWKDLVSRLATEVGSLEGREQAIIRKHYHDGLTFEMIGTLLGLSTGRISQIHRAALSRLRKRLLAARQFSLMR</sequence>
<keyword evidence="3" id="KW-0238">DNA-binding</keyword>
<evidence type="ECO:0000313" key="8">
    <source>
        <dbReference type="Proteomes" id="UP000018851"/>
    </source>
</evidence>
<dbReference type="GO" id="GO:0016987">
    <property type="term" value="F:sigma factor activity"/>
    <property type="evidence" value="ECO:0007669"/>
    <property type="project" value="UniProtKB-KW"/>
</dbReference>
<evidence type="ECO:0008006" key="9">
    <source>
        <dbReference type="Google" id="ProtNLM"/>
    </source>
</evidence>
<dbReference type="NCBIfam" id="TIGR02937">
    <property type="entry name" value="sigma70-ECF"/>
    <property type="match status" value="1"/>
</dbReference>
<evidence type="ECO:0000259" key="5">
    <source>
        <dbReference type="Pfam" id="PF04542"/>
    </source>
</evidence>
<dbReference type="InterPro" id="IPR000943">
    <property type="entry name" value="RNA_pol_sigma70"/>
</dbReference>
<dbReference type="AlphaFoldDB" id="W0ACM0"/>
<dbReference type="KEGG" id="ssan:NX02_19900"/>
<evidence type="ECO:0000256" key="1">
    <source>
        <dbReference type="ARBA" id="ARBA00023015"/>
    </source>
</evidence>
<dbReference type="Proteomes" id="UP000018851">
    <property type="component" value="Chromosome"/>
</dbReference>
<feature type="domain" description="RNA polymerase sigma-70 region 4" evidence="6">
    <location>
        <begin position="193"/>
        <end position="239"/>
    </location>
</feature>
<dbReference type="Gene3D" id="1.20.140.160">
    <property type="match status" value="1"/>
</dbReference>
<evidence type="ECO:0000259" key="6">
    <source>
        <dbReference type="Pfam" id="PF04545"/>
    </source>
</evidence>
<evidence type="ECO:0000256" key="2">
    <source>
        <dbReference type="ARBA" id="ARBA00023082"/>
    </source>
</evidence>
<protein>
    <recommendedName>
        <fullName evidence="9">RNA polymerase sigma-70 domain-containing protein</fullName>
    </recommendedName>
</protein>
<dbReference type="SUPFAM" id="SSF88946">
    <property type="entry name" value="Sigma2 domain of RNA polymerase sigma factors"/>
    <property type="match status" value="1"/>
</dbReference>
<organism evidence="7 8">
    <name type="scientific">Sphingomonas sanxanigenens DSM 19645 = NX02</name>
    <dbReference type="NCBI Taxonomy" id="1123269"/>
    <lineage>
        <taxon>Bacteria</taxon>
        <taxon>Pseudomonadati</taxon>
        <taxon>Pseudomonadota</taxon>
        <taxon>Alphaproteobacteria</taxon>
        <taxon>Sphingomonadales</taxon>
        <taxon>Sphingomonadaceae</taxon>
        <taxon>Sphingomonas</taxon>
    </lineage>
</organism>
<dbReference type="STRING" id="1123269.NX02_19900"/>
<dbReference type="Gene3D" id="1.10.1740.10">
    <property type="match status" value="1"/>
</dbReference>
<evidence type="ECO:0000313" key="7">
    <source>
        <dbReference type="EMBL" id="AHE55639.1"/>
    </source>
</evidence>
<dbReference type="PRINTS" id="PR00046">
    <property type="entry name" value="SIGMA70FCT"/>
</dbReference>
<keyword evidence="1" id="KW-0805">Transcription regulation</keyword>
<keyword evidence="8" id="KW-1185">Reference proteome</keyword>
<name>W0ACM0_9SPHN</name>
<dbReference type="InterPro" id="IPR007627">
    <property type="entry name" value="RNA_pol_sigma70_r2"/>
</dbReference>
<accession>W0ACM0</accession>
<proteinExistence type="predicted"/>
<reference evidence="7 8" key="1">
    <citation type="submission" date="2013-07" db="EMBL/GenBank/DDBJ databases">
        <title>Completed genome of Sphingomonas sanxanigenens NX02.</title>
        <authorList>
            <person name="Ma T."/>
            <person name="Huang H."/>
            <person name="Wu M."/>
            <person name="Li X."/>
            <person name="Li G."/>
        </authorList>
    </citation>
    <scope>NUCLEOTIDE SEQUENCE [LARGE SCALE GENOMIC DNA]</scope>
    <source>
        <strain evidence="7 8">NX02</strain>
    </source>
</reference>
<dbReference type="GO" id="GO:0003677">
    <property type="term" value="F:DNA binding"/>
    <property type="evidence" value="ECO:0007669"/>
    <property type="project" value="UniProtKB-KW"/>
</dbReference>
<dbReference type="InterPro" id="IPR013324">
    <property type="entry name" value="RNA_pol_sigma_r3/r4-like"/>
</dbReference>
<keyword evidence="2" id="KW-0731">Sigma factor</keyword>
<dbReference type="eggNOG" id="COG1191">
    <property type="taxonomic scope" value="Bacteria"/>
</dbReference>